<dbReference type="InterPro" id="IPR001356">
    <property type="entry name" value="HD"/>
</dbReference>
<comment type="subcellular location">
    <subcellularLocation>
        <location evidence="1 3 4">Nucleus</location>
    </subcellularLocation>
</comment>
<feature type="compositionally biased region" description="Basic residues" evidence="5">
    <location>
        <begin position="18"/>
        <end position="34"/>
    </location>
</feature>
<reference evidence="7" key="1">
    <citation type="submission" date="2025-08" db="UniProtKB">
        <authorList>
            <consortium name="Ensembl"/>
        </authorList>
    </citation>
    <scope>IDENTIFICATION</scope>
</reference>
<evidence type="ECO:0000313" key="8">
    <source>
        <dbReference type="Proteomes" id="UP000694415"/>
    </source>
</evidence>
<dbReference type="Pfam" id="PF00046">
    <property type="entry name" value="Homeodomain"/>
    <property type="match status" value="1"/>
</dbReference>
<protein>
    <recommendedName>
        <fullName evidence="6">Homeobox domain-containing protein</fullName>
    </recommendedName>
</protein>
<dbReference type="Gene3D" id="1.10.10.60">
    <property type="entry name" value="Homeodomain-like"/>
    <property type="match status" value="1"/>
</dbReference>
<dbReference type="PANTHER" id="PTHR24341">
    <property type="entry name" value="HOMEOBOX PROTEIN ENGRAILED"/>
    <property type="match status" value="1"/>
</dbReference>
<feature type="DNA-binding region" description="Homeobox" evidence="3">
    <location>
        <begin position="27"/>
        <end position="86"/>
    </location>
</feature>
<keyword evidence="3 4" id="KW-0238">DNA-binding</keyword>
<sequence>MLSKNFPGAPETKDNRSKARKRYGSRNSKPRHKFSRDELKRLKQEFAYAPYPDFTTKDELARQFQCEVSVIDNWFQNKRARLAPELKSKISAMRRMRRCQDYMRTGHQDTQVQASDCSPGQISYTQVSPNLSHPGPLLSFVQTPKASGEQYGSYDSVVQSIGRQSIGTVEHQGTAGSESSFRPTNFTFPPVYEQYYMGDQLETQETQYFTFSY</sequence>
<accession>A0A8C6I4W0</accession>
<dbReference type="AlphaFoldDB" id="A0A8C6I4W0"/>
<evidence type="ECO:0000256" key="4">
    <source>
        <dbReference type="RuleBase" id="RU000682"/>
    </source>
</evidence>
<evidence type="ECO:0000256" key="2">
    <source>
        <dbReference type="ARBA" id="ARBA00023242"/>
    </source>
</evidence>
<proteinExistence type="predicted"/>
<name>A0A8C6I4W0_MUSSI</name>
<dbReference type="InterPro" id="IPR009057">
    <property type="entry name" value="Homeodomain-like_sf"/>
</dbReference>
<evidence type="ECO:0000256" key="5">
    <source>
        <dbReference type="SAM" id="MobiDB-lite"/>
    </source>
</evidence>
<dbReference type="PROSITE" id="PS50071">
    <property type="entry name" value="HOMEOBOX_2"/>
    <property type="match status" value="1"/>
</dbReference>
<dbReference type="SMART" id="SM00389">
    <property type="entry name" value="HOX"/>
    <property type="match status" value="1"/>
</dbReference>
<dbReference type="GeneTree" id="ENSGT00520000058758"/>
<dbReference type="GO" id="GO:0000978">
    <property type="term" value="F:RNA polymerase II cis-regulatory region sequence-specific DNA binding"/>
    <property type="evidence" value="ECO:0007669"/>
    <property type="project" value="TreeGrafter"/>
</dbReference>
<feature type="domain" description="Homeobox" evidence="6">
    <location>
        <begin position="25"/>
        <end position="85"/>
    </location>
</feature>
<keyword evidence="8" id="KW-1185">Reference proteome</keyword>
<dbReference type="InterPro" id="IPR050720">
    <property type="entry name" value="Engrailed_Homeobox_TFs"/>
</dbReference>
<dbReference type="GO" id="GO:0000981">
    <property type="term" value="F:DNA-binding transcription factor activity, RNA polymerase II-specific"/>
    <property type="evidence" value="ECO:0007669"/>
    <property type="project" value="TreeGrafter"/>
</dbReference>
<keyword evidence="3 4" id="KW-0371">Homeobox</keyword>
<dbReference type="CDD" id="cd00086">
    <property type="entry name" value="homeodomain"/>
    <property type="match status" value="1"/>
</dbReference>
<keyword evidence="2 3" id="KW-0539">Nucleus</keyword>
<evidence type="ECO:0000256" key="3">
    <source>
        <dbReference type="PROSITE-ProRule" id="PRU00108"/>
    </source>
</evidence>
<dbReference type="SUPFAM" id="SSF46689">
    <property type="entry name" value="Homeodomain-like"/>
    <property type="match status" value="1"/>
</dbReference>
<evidence type="ECO:0000313" key="7">
    <source>
        <dbReference type="Ensembl" id="ENSMSIP00000031881.1"/>
    </source>
</evidence>
<evidence type="ECO:0000256" key="1">
    <source>
        <dbReference type="ARBA" id="ARBA00004123"/>
    </source>
</evidence>
<organism evidence="7 8">
    <name type="scientific">Mus spicilegus</name>
    <name type="common">Mound-building mouse</name>
    <dbReference type="NCBI Taxonomy" id="10103"/>
    <lineage>
        <taxon>Eukaryota</taxon>
        <taxon>Metazoa</taxon>
        <taxon>Chordata</taxon>
        <taxon>Craniata</taxon>
        <taxon>Vertebrata</taxon>
        <taxon>Euteleostomi</taxon>
        <taxon>Mammalia</taxon>
        <taxon>Eutheria</taxon>
        <taxon>Euarchontoglires</taxon>
        <taxon>Glires</taxon>
        <taxon>Rodentia</taxon>
        <taxon>Myomorpha</taxon>
        <taxon>Muroidea</taxon>
        <taxon>Muridae</taxon>
        <taxon>Murinae</taxon>
        <taxon>Mus</taxon>
        <taxon>Mus</taxon>
    </lineage>
</organism>
<feature type="region of interest" description="Disordered" evidence="5">
    <location>
        <begin position="1"/>
        <end position="37"/>
    </location>
</feature>
<dbReference type="Ensembl" id="ENSMSIT00000040216.1">
    <property type="protein sequence ID" value="ENSMSIP00000031881.1"/>
    <property type="gene ID" value="ENSMSIG00000026692.1"/>
</dbReference>
<reference evidence="7" key="2">
    <citation type="submission" date="2025-09" db="UniProtKB">
        <authorList>
            <consortium name="Ensembl"/>
        </authorList>
    </citation>
    <scope>IDENTIFICATION</scope>
</reference>
<dbReference type="Proteomes" id="UP000694415">
    <property type="component" value="Unplaced"/>
</dbReference>
<evidence type="ECO:0000259" key="6">
    <source>
        <dbReference type="PROSITE" id="PS50071"/>
    </source>
</evidence>
<dbReference type="PANTHER" id="PTHR24341:SF1">
    <property type="entry name" value="CYTOPLASMIC POLYADENYLATED HOMEOBOX-LIKE PROTEIN"/>
    <property type="match status" value="1"/>
</dbReference>
<dbReference type="GO" id="GO:0005634">
    <property type="term" value="C:nucleus"/>
    <property type="evidence" value="ECO:0007669"/>
    <property type="project" value="UniProtKB-SubCell"/>
</dbReference>